<dbReference type="InterPro" id="IPR008927">
    <property type="entry name" value="6-PGluconate_DH-like_C_sf"/>
</dbReference>
<dbReference type="PANTHER" id="PTHR43580:SF2">
    <property type="entry name" value="CYTOKINE-LIKE NUCLEAR FACTOR N-PAC"/>
    <property type="match status" value="1"/>
</dbReference>
<proteinExistence type="inferred from homology"/>
<accession>A0A919A0M8</accession>
<dbReference type="PANTHER" id="PTHR43580">
    <property type="entry name" value="OXIDOREDUCTASE GLYR1-RELATED"/>
    <property type="match status" value="1"/>
</dbReference>
<dbReference type="InterPro" id="IPR006115">
    <property type="entry name" value="6PGDH_NADP-bd"/>
</dbReference>
<dbReference type="GO" id="GO:0016491">
    <property type="term" value="F:oxidoreductase activity"/>
    <property type="evidence" value="ECO:0007669"/>
    <property type="project" value="UniProtKB-KW"/>
</dbReference>
<evidence type="ECO:0000259" key="4">
    <source>
        <dbReference type="Pfam" id="PF21761"/>
    </source>
</evidence>
<keyword evidence="6" id="KW-1185">Reference proteome</keyword>
<dbReference type="SUPFAM" id="SSF51735">
    <property type="entry name" value="NAD(P)-binding Rossmann-fold domains"/>
    <property type="match status" value="1"/>
</dbReference>
<dbReference type="Proteomes" id="UP000608024">
    <property type="component" value="Unassembled WGS sequence"/>
</dbReference>
<evidence type="ECO:0000313" key="5">
    <source>
        <dbReference type="EMBL" id="GHE80179.1"/>
    </source>
</evidence>
<dbReference type="PIRSF" id="PIRSF000103">
    <property type="entry name" value="HIBADH"/>
    <property type="match status" value="1"/>
</dbReference>
<protein>
    <submittedName>
        <fullName evidence="5">6-phosphogluconate dehydrogenase</fullName>
    </submittedName>
</protein>
<evidence type="ECO:0000256" key="1">
    <source>
        <dbReference type="ARBA" id="ARBA00009080"/>
    </source>
</evidence>
<dbReference type="AlphaFoldDB" id="A0A919A0M8"/>
<comment type="similarity">
    <text evidence="1">Belongs to the HIBADH-related family.</text>
</comment>
<name>A0A919A0M8_9ACTN</name>
<dbReference type="InterPro" id="IPR015815">
    <property type="entry name" value="HIBADH-related"/>
</dbReference>
<comment type="caution">
    <text evidence="5">The sequence shown here is derived from an EMBL/GenBank/DDBJ whole genome shotgun (WGS) entry which is preliminary data.</text>
</comment>
<dbReference type="Pfam" id="PF21761">
    <property type="entry name" value="RedAm-like_C"/>
    <property type="match status" value="1"/>
</dbReference>
<organism evidence="5 6">
    <name type="scientific">Streptomyces longispororuber</name>
    <dbReference type="NCBI Taxonomy" id="68230"/>
    <lineage>
        <taxon>Bacteria</taxon>
        <taxon>Bacillati</taxon>
        <taxon>Actinomycetota</taxon>
        <taxon>Actinomycetes</taxon>
        <taxon>Kitasatosporales</taxon>
        <taxon>Streptomycetaceae</taxon>
        <taxon>Streptomyces</taxon>
    </lineage>
</organism>
<evidence type="ECO:0000313" key="6">
    <source>
        <dbReference type="Proteomes" id="UP000608024"/>
    </source>
</evidence>
<evidence type="ECO:0000256" key="2">
    <source>
        <dbReference type="ARBA" id="ARBA00023002"/>
    </source>
</evidence>
<keyword evidence="2" id="KW-0560">Oxidoreductase</keyword>
<dbReference type="Pfam" id="PF03446">
    <property type="entry name" value="NAD_binding_2"/>
    <property type="match status" value="1"/>
</dbReference>
<dbReference type="InterPro" id="IPR036291">
    <property type="entry name" value="NAD(P)-bd_dom_sf"/>
</dbReference>
<sequence length="317" mass="33720">MDRAFVLVAPSKSDPCHIPVHTHALEAPVSQPVTVIGLGPMGQAMAAAYLDRGYEVTVWNRTPSRADALVERGATLAADPEQALLANELVILSLIDYDAMYTALRGAEHAVAGRVLVNLSSDTPQKAREAARWVTELGGTHLTGGVLSPPPGIGSPDMSTFYSGPRAAYDKHRAALEVITGKTDHRGQDPGLAALMYQLNMVIFWPAMLSYWQAVALAATHGLTAADIAPYAAENFAGMGQFLDFYAPRIDAGNHAGDVDRISMGLASMEHVVHTNADAGVDTAFPRAVLDAFRRGTDAGYGADSFSRLVELLKQPA</sequence>
<dbReference type="InterPro" id="IPR013328">
    <property type="entry name" value="6PGD_dom2"/>
</dbReference>
<evidence type="ECO:0000259" key="3">
    <source>
        <dbReference type="Pfam" id="PF03446"/>
    </source>
</evidence>
<dbReference type="InterPro" id="IPR048666">
    <property type="entry name" value="RedAm-like_C"/>
</dbReference>
<feature type="domain" description="6-phosphogluconate dehydrogenase NADP-binding" evidence="3">
    <location>
        <begin position="33"/>
        <end position="183"/>
    </location>
</feature>
<dbReference type="InterPro" id="IPR051265">
    <property type="entry name" value="HIBADH-related_NP60_sf"/>
</dbReference>
<reference evidence="5" key="1">
    <citation type="journal article" date="2014" name="Int. J. Syst. Evol. Microbiol.">
        <title>Complete genome sequence of Corynebacterium casei LMG S-19264T (=DSM 44701T), isolated from a smear-ripened cheese.</title>
        <authorList>
            <consortium name="US DOE Joint Genome Institute (JGI-PGF)"/>
            <person name="Walter F."/>
            <person name="Albersmeier A."/>
            <person name="Kalinowski J."/>
            <person name="Ruckert C."/>
        </authorList>
    </citation>
    <scope>NUCLEOTIDE SEQUENCE</scope>
    <source>
        <strain evidence="5">JCM 4784</strain>
    </source>
</reference>
<reference evidence="5" key="2">
    <citation type="submission" date="2020-09" db="EMBL/GenBank/DDBJ databases">
        <authorList>
            <person name="Sun Q."/>
            <person name="Ohkuma M."/>
        </authorList>
    </citation>
    <scope>NUCLEOTIDE SEQUENCE</scope>
    <source>
        <strain evidence="5">JCM 4784</strain>
    </source>
</reference>
<dbReference type="EMBL" id="BNBT01000111">
    <property type="protein sequence ID" value="GHE80179.1"/>
    <property type="molecule type" value="Genomic_DNA"/>
</dbReference>
<dbReference type="GO" id="GO:0050661">
    <property type="term" value="F:NADP binding"/>
    <property type="evidence" value="ECO:0007669"/>
    <property type="project" value="InterPro"/>
</dbReference>
<gene>
    <name evidence="5" type="ORF">GCM10018785_55370</name>
</gene>
<dbReference type="Gene3D" id="3.40.50.720">
    <property type="entry name" value="NAD(P)-binding Rossmann-like Domain"/>
    <property type="match status" value="1"/>
</dbReference>
<dbReference type="Gene3D" id="1.10.1040.10">
    <property type="entry name" value="N-(1-d-carboxylethyl)-l-norvaline Dehydrogenase, domain 2"/>
    <property type="match status" value="1"/>
</dbReference>
<feature type="domain" description="NADPH-dependent reductive aminase-like C-terminal" evidence="4">
    <location>
        <begin position="189"/>
        <end position="314"/>
    </location>
</feature>
<dbReference type="SUPFAM" id="SSF48179">
    <property type="entry name" value="6-phosphogluconate dehydrogenase C-terminal domain-like"/>
    <property type="match status" value="1"/>
</dbReference>